<organism evidence="6 7">
    <name type="scientific">Mucilaginibacter pineti</name>
    <dbReference type="NCBI Taxonomy" id="1391627"/>
    <lineage>
        <taxon>Bacteria</taxon>
        <taxon>Pseudomonadati</taxon>
        <taxon>Bacteroidota</taxon>
        <taxon>Sphingobacteriia</taxon>
        <taxon>Sphingobacteriales</taxon>
        <taxon>Sphingobacteriaceae</taxon>
        <taxon>Mucilaginibacter</taxon>
    </lineage>
</organism>
<keyword evidence="2" id="KW-0326">Glycosidase</keyword>
<dbReference type="InterPro" id="IPR051816">
    <property type="entry name" value="Glycosyl_Hydrolase_31"/>
</dbReference>
<dbReference type="STRING" id="1391627.SAMN05216464_107272"/>
<dbReference type="InterPro" id="IPR017853">
    <property type="entry name" value="GH"/>
</dbReference>
<dbReference type="Gene3D" id="2.60.40.1180">
    <property type="entry name" value="Golgi alpha-mannosidase II"/>
    <property type="match status" value="2"/>
</dbReference>
<dbReference type="InterPro" id="IPR013780">
    <property type="entry name" value="Glyco_hydro_b"/>
</dbReference>
<dbReference type="InterPro" id="IPR048395">
    <property type="entry name" value="Glyco_hydro_31_C"/>
</dbReference>
<dbReference type="InterPro" id="IPR033403">
    <property type="entry name" value="DUF5110"/>
</dbReference>
<evidence type="ECO:0000256" key="1">
    <source>
        <dbReference type="ARBA" id="ARBA00007806"/>
    </source>
</evidence>
<feature type="domain" description="Glycoside hydrolase family 31 TIM barrel" evidence="3">
    <location>
        <begin position="222"/>
        <end position="526"/>
    </location>
</feature>
<evidence type="ECO:0000259" key="3">
    <source>
        <dbReference type="Pfam" id="PF01055"/>
    </source>
</evidence>
<dbReference type="Proteomes" id="UP000199072">
    <property type="component" value="Unassembled WGS sequence"/>
</dbReference>
<dbReference type="GO" id="GO:0004553">
    <property type="term" value="F:hydrolase activity, hydrolyzing O-glycosyl compounds"/>
    <property type="evidence" value="ECO:0007669"/>
    <property type="project" value="InterPro"/>
</dbReference>
<protein>
    <submittedName>
        <fullName evidence="6">Uncharacterized protein</fullName>
    </submittedName>
</protein>
<name>A0A1G7E4T3_9SPHI</name>
<dbReference type="SUPFAM" id="SSF51011">
    <property type="entry name" value="Glycosyl hydrolase domain"/>
    <property type="match status" value="1"/>
</dbReference>
<dbReference type="PANTHER" id="PTHR43863">
    <property type="entry name" value="HYDROLASE, PUTATIVE (AFU_ORTHOLOGUE AFUA_1G03140)-RELATED"/>
    <property type="match status" value="1"/>
</dbReference>
<dbReference type="Gene3D" id="3.20.20.80">
    <property type="entry name" value="Glycosidases"/>
    <property type="match status" value="1"/>
</dbReference>
<sequence>MNRYITFSVIFAFLINYSIVKAQDSPLANQNAIVKSGNNIRFTVLTPQTVRMEWDSTGAFNNYNSFVVVNRNLPVPYFTKAVVDGWLVIKTKAIEISYKENSGRFGPSNLSVKYVKNTQHAFTWVPGKVQKENLMGTARTLDNMDGDSDVYGKKHLELENGLLSKDGWYFLDDSKSFLFDKSDWPWVMERPKHDNQDWYFMGYGHDYKSALYDFTLIAGKVPMPPRYAFGYWWSRYWRYSDNELRGLVSNFNRYNLPLDVLVIDMDWHKNLNKDGWTGWTFDDALFTAPAPFLKWTADEGLKVTMNLHPASGIDPAEPSYKTFATNINFDTAGHRTIPYVGSDKKFMQNLFNVVLHPLEKQGVGFWWLDWQQWQNDKVIQGLNNTWWINYMFFSDMERNSLSRPMLYHRWGGLGNHRYQTGFSGDTFITWKSLEYQPYFTNTASNVLYDYWSHDIGGHQAMHGQGLDPELYTRWTQYGALSPIFRTHSSKNPQLNKEPWNFKGTYFEALSNAINLRYQLAPYIYTMARKTYDTGLALCRPMYDEYPDAKEAYDFSREYQFGDNMLVVPIGAPMVDGYSTVKVWLPAGNEWYEWNTGTLLKGGQVTNRQFSLLEYPIYIKGGSIIPMYNDVKNLKKNPHQLVIGVFPGGNGSSAKIYEDAGDSKDYSKHYTFTEVRSVIKDRSLKVTVLPRTGSYEGMAATKDYQVKLYGSEMPVSVFVNGKPITYTIKPTGLNWGYDGSQLCAIINIPAVKCIGKTEVMVNYSKSEYADINNGLIEKMKNLSAATVGLKYRNADLLIPSAIGSAEELNAALAYYPARFYQLIKAFNKNYDDIPLNSKKMNLTESDKAWYLKSLGFKQN</sequence>
<dbReference type="Pfam" id="PF17137">
    <property type="entry name" value="DUF5110"/>
    <property type="match status" value="1"/>
</dbReference>
<dbReference type="RefSeq" id="WP_091150715.1">
    <property type="nucleotide sequence ID" value="NZ_FNAI01000007.1"/>
</dbReference>
<comment type="similarity">
    <text evidence="1 2">Belongs to the glycosyl hydrolase 31 family.</text>
</comment>
<evidence type="ECO:0000259" key="5">
    <source>
        <dbReference type="Pfam" id="PF21365"/>
    </source>
</evidence>
<reference evidence="6 7" key="1">
    <citation type="submission" date="2016-10" db="EMBL/GenBank/DDBJ databases">
        <authorList>
            <person name="de Groot N.N."/>
        </authorList>
    </citation>
    <scope>NUCLEOTIDE SEQUENCE [LARGE SCALE GENOMIC DNA]</scope>
    <source>
        <strain evidence="6 7">47C3B</strain>
    </source>
</reference>
<evidence type="ECO:0000313" key="7">
    <source>
        <dbReference type="Proteomes" id="UP000199072"/>
    </source>
</evidence>
<dbReference type="SUPFAM" id="SSF51445">
    <property type="entry name" value="(Trans)glycosidases"/>
    <property type="match status" value="1"/>
</dbReference>
<gene>
    <name evidence="6" type="ORF">SAMN05216464_107272</name>
</gene>
<evidence type="ECO:0000256" key="2">
    <source>
        <dbReference type="RuleBase" id="RU361185"/>
    </source>
</evidence>
<dbReference type="GO" id="GO:0005975">
    <property type="term" value="P:carbohydrate metabolic process"/>
    <property type="evidence" value="ECO:0007669"/>
    <property type="project" value="InterPro"/>
</dbReference>
<evidence type="ECO:0000313" key="6">
    <source>
        <dbReference type="EMBL" id="SDE58707.1"/>
    </source>
</evidence>
<dbReference type="InterPro" id="IPR000322">
    <property type="entry name" value="Glyco_hydro_31_TIM"/>
</dbReference>
<evidence type="ECO:0000259" key="4">
    <source>
        <dbReference type="Pfam" id="PF17137"/>
    </source>
</evidence>
<dbReference type="AlphaFoldDB" id="A0A1G7E4T3"/>
<keyword evidence="7" id="KW-1185">Reference proteome</keyword>
<dbReference type="OrthoDB" id="176168at2"/>
<feature type="domain" description="DUF5110" evidence="4">
    <location>
        <begin position="640"/>
        <end position="709"/>
    </location>
</feature>
<dbReference type="CDD" id="cd06595">
    <property type="entry name" value="GH31_u1"/>
    <property type="match status" value="1"/>
</dbReference>
<dbReference type="PANTHER" id="PTHR43863:SF2">
    <property type="entry name" value="MALTASE-GLUCOAMYLASE"/>
    <property type="match status" value="1"/>
</dbReference>
<proteinExistence type="inferred from homology"/>
<accession>A0A1G7E4T3</accession>
<dbReference type="EMBL" id="FNAI01000007">
    <property type="protein sequence ID" value="SDE58707.1"/>
    <property type="molecule type" value="Genomic_DNA"/>
</dbReference>
<dbReference type="Pfam" id="PF01055">
    <property type="entry name" value="Glyco_hydro_31_2nd"/>
    <property type="match status" value="1"/>
</dbReference>
<feature type="domain" description="Glycosyl hydrolase family 31 C-terminal" evidence="5">
    <location>
        <begin position="535"/>
        <end position="624"/>
    </location>
</feature>
<dbReference type="Pfam" id="PF21365">
    <property type="entry name" value="Glyco_hydro_31_3rd"/>
    <property type="match status" value="1"/>
</dbReference>
<keyword evidence="2" id="KW-0378">Hydrolase</keyword>